<protein>
    <submittedName>
        <fullName evidence="8">RNA polymerase sigma-70 factor (ECF subfamily)</fullName>
    </submittedName>
</protein>
<organism evidence="8 9">
    <name type="scientific">Runella defluvii</name>
    <dbReference type="NCBI Taxonomy" id="370973"/>
    <lineage>
        <taxon>Bacteria</taxon>
        <taxon>Pseudomonadati</taxon>
        <taxon>Bacteroidota</taxon>
        <taxon>Cytophagia</taxon>
        <taxon>Cytophagales</taxon>
        <taxon>Spirosomataceae</taxon>
        <taxon>Runella</taxon>
    </lineage>
</organism>
<dbReference type="InterPro" id="IPR036388">
    <property type="entry name" value="WH-like_DNA-bd_sf"/>
</dbReference>
<dbReference type="NCBIfam" id="TIGR02985">
    <property type="entry name" value="Sig70_bacteroi1"/>
    <property type="match status" value="1"/>
</dbReference>
<dbReference type="InterPro" id="IPR013324">
    <property type="entry name" value="RNA_pol_sigma_r3/r4-like"/>
</dbReference>
<dbReference type="Proteomes" id="UP000541352">
    <property type="component" value="Unassembled WGS sequence"/>
</dbReference>
<dbReference type="InterPro" id="IPR007627">
    <property type="entry name" value="RNA_pol_sigma70_r2"/>
</dbReference>
<dbReference type="Gene3D" id="1.10.1740.10">
    <property type="match status" value="1"/>
</dbReference>
<dbReference type="NCBIfam" id="TIGR02937">
    <property type="entry name" value="sigma70-ECF"/>
    <property type="match status" value="1"/>
</dbReference>
<keyword evidence="3" id="KW-0731">Sigma factor</keyword>
<feature type="domain" description="RNA polymerase sigma factor 70 region 4 type 2" evidence="7">
    <location>
        <begin position="158"/>
        <end position="206"/>
    </location>
</feature>
<keyword evidence="2" id="KW-0805">Transcription regulation</keyword>
<dbReference type="PANTHER" id="PTHR43133">
    <property type="entry name" value="RNA POLYMERASE ECF-TYPE SIGMA FACTO"/>
    <property type="match status" value="1"/>
</dbReference>
<evidence type="ECO:0000313" key="8">
    <source>
        <dbReference type="EMBL" id="MBB3839334.1"/>
    </source>
</evidence>
<name>A0A7W5ZM19_9BACT</name>
<dbReference type="PANTHER" id="PTHR43133:SF46">
    <property type="entry name" value="RNA POLYMERASE SIGMA-70 FACTOR ECF SUBFAMILY"/>
    <property type="match status" value="1"/>
</dbReference>
<dbReference type="InterPro" id="IPR013325">
    <property type="entry name" value="RNA_pol_sigma_r2"/>
</dbReference>
<reference evidence="8 9" key="1">
    <citation type="submission" date="2020-08" db="EMBL/GenBank/DDBJ databases">
        <title>Genomic Encyclopedia of Type Strains, Phase IV (KMG-IV): sequencing the most valuable type-strain genomes for metagenomic binning, comparative biology and taxonomic classification.</title>
        <authorList>
            <person name="Goeker M."/>
        </authorList>
    </citation>
    <scope>NUCLEOTIDE SEQUENCE [LARGE SCALE GENOMIC DNA]</scope>
    <source>
        <strain evidence="8 9">DSM 17976</strain>
    </source>
</reference>
<evidence type="ECO:0000256" key="3">
    <source>
        <dbReference type="ARBA" id="ARBA00023082"/>
    </source>
</evidence>
<sequence length="217" mass="25332">MQSTLLDSAGDEAPKPNVHSLLNEEATNEELASEKREWNDNELFIRQAFVENPSQGCALLFRRYHKILCSHAVRFVYSKDIAEDLVSDVFCRFWKTKAYETVTSSYRLYLFRSVRNEALNYLRWEFKETETIELAEYRESPRGQQPDHATQYEEVVKKVEELVNTLPPQCQKVFLMSRFEGKKYQEIADEMALSLKTVEAHLGKALSIMRNGLKNHL</sequence>
<dbReference type="InterPro" id="IPR014284">
    <property type="entry name" value="RNA_pol_sigma-70_dom"/>
</dbReference>
<feature type="region of interest" description="Disordered" evidence="5">
    <location>
        <begin position="1"/>
        <end position="23"/>
    </location>
</feature>
<dbReference type="AlphaFoldDB" id="A0A7W5ZM19"/>
<dbReference type="Pfam" id="PF04542">
    <property type="entry name" value="Sigma70_r2"/>
    <property type="match status" value="1"/>
</dbReference>
<keyword evidence="4" id="KW-0804">Transcription</keyword>
<dbReference type="Gene3D" id="1.10.10.10">
    <property type="entry name" value="Winged helix-like DNA-binding domain superfamily/Winged helix DNA-binding domain"/>
    <property type="match status" value="1"/>
</dbReference>
<accession>A0A7W5ZM19</accession>
<dbReference type="SUPFAM" id="SSF88659">
    <property type="entry name" value="Sigma3 and sigma4 domains of RNA polymerase sigma factors"/>
    <property type="match status" value="1"/>
</dbReference>
<dbReference type="Pfam" id="PF08281">
    <property type="entry name" value="Sigma70_r4_2"/>
    <property type="match status" value="1"/>
</dbReference>
<dbReference type="CDD" id="cd06171">
    <property type="entry name" value="Sigma70_r4"/>
    <property type="match status" value="1"/>
</dbReference>
<comment type="similarity">
    <text evidence="1">Belongs to the sigma-70 factor family. ECF subfamily.</text>
</comment>
<dbReference type="GO" id="GO:0006352">
    <property type="term" value="P:DNA-templated transcription initiation"/>
    <property type="evidence" value="ECO:0007669"/>
    <property type="project" value="InterPro"/>
</dbReference>
<evidence type="ECO:0000256" key="2">
    <source>
        <dbReference type="ARBA" id="ARBA00023015"/>
    </source>
</evidence>
<dbReference type="SUPFAM" id="SSF88946">
    <property type="entry name" value="Sigma2 domain of RNA polymerase sigma factors"/>
    <property type="match status" value="1"/>
</dbReference>
<gene>
    <name evidence="8" type="ORF">FHS57_003340</name>
</gene>
<proteinExistence type="inferred from homology"/>
<dbReference type="InterPro" id="IPR014327">
    <property type="entry name" value="RNA_pol_sigma70_bacteroid"/>
</dbReference>
<feature type="domain" description="RNA polymerase sigma-70 region 2" evidence="6">
    <location>
        <begin position="60"/>
        <end position="123"/>
    </location>
</feature>
<evidence type="ECO:0000256" key="1">
    <source>
        <dbReference type="ARBA" id="ARBA00010641"/>
    </source>
</evidence>
<evidence type="ECO:0000259" key="7">
    <source>
        <dbReference type="Pfam" id="PF08281"/>
    </source>
</evidence>
<dbReference type="InterPro" id="IPR013249">
    <property type="entry name" value="RNA_pol_sigma70_r4_t2"/>
</dbReference>
<dbReference type="GO" id="GO:0003677">
    <property type="term" value="F:DNA binding"/>
    <property type="evidence" value="ECO:0007669"/>
    <property type="project" value="InterPro"/>
</dbReference>
<keyword evidence="9" id="KW-1185">Reference proteome</keyword>
<evidence type="ECO:0000259" key="6">
    <source>
        <dbReference type="Pfam" id="PF04542"/>
    </source>
</evidence>
<evidence type="ECO:0000313" key="9">
    <source>
        <dbReference type="Proteomes" id="UP000541352"/>
    </source>
</evidence>
<dbReference type="InterPro" id="IPR039425">
    <property type="entry name" value="RNA_pol_sigma-70-like"/>
</dbReference>
<dbReference type="GO" id="GO:0016987">
    <property type="term" value="F:sigma factor activity"/>
    <property type="evidence" value="ECO:0007669"/>
    <property type="project" value="UniProtKB-KW"/>
</dbReference>
<dbReference type="EMBL" id="JACIBY010000006">
    <property type="protein sequence ID" value="MBB3839334.1"/>
    <property type="molecule type" value="Genomic_DNA"/>
</dbReference>
<comment type="caution">
    <text evidence="8">The sequence shown here is derived from an EMBL/GenBank/DDBJ whole genome shotgun (WGS) entry which is preliminary data.</text>
</comment>
<evidence type="ECO:0000256" key="5">
    <source>
        <dbReference type="SAM" id="MobiDB-lite"/>
    </source>
</evidence>
<evidence type="ECO:0000256" key="4">
    <source>
        <dbReference type="ARBA" id="ARBA00023163"/>
    </source>
</evidence>
<dbReference type="RefSeq" id="WP_183975493.1">
    <property type="nucleotide sequence ID" value="NZ_JACIBY010000006.1"/>
</dbReference>